<protein>
    <submittedName>
        <fullName evidence="1">Diaminopimelate decarboxylase</fullName>
    </submittedName>
</protein>
<proteinExistence type="predicted"/>
<comment type="caution">
    <text evidence="1">The sequence shown here is derived from an EMBL/GenBank/DDBJ whole genome shotgun (WGS) entry which is preliminary data.</text>
</comment>
<gene>
    <name evidence="1" type="ORF">E5986_01080</name>
</gene>
<dbReference type="Proteomes" id="UP000308978">
    <property type="component" value="Unassembled WGS sequence"/>
</dbReference>
<reference evidence="1 2" key="1">
    <citation type="submission" date="2019-04" db="EMBL/GenBank/DDBJ databases">
        <title>Microbes associate with the intestines of laboratory mice.</title>
        <authorList>
            <person name="Navarre W."/>
            <person name="Wong E."/>
            <person name="Huang K.C."/>
            <person name="Tropini C."/>
            <person name="Ng K."/>
            <person name="Yu B."/>
        </authorList>
    </citation>
    <scope>NUCLEOTIDE SEQUENCE [LARGE SCALE GENOMIC DNA]</scope>
    <source>
        <strain evidence="1 2">NM80_B27</strain>
    </source>
</reference>
<name>A0A4S4G667_9ACTN</name>
<organism evidence="1 2">
    <name type="scientific">Adlercreutzia caecimuris</name>
    <dbReference type="NCBI Taxonomy" id="671266"/>
    <lineage>
        <taxon>Bacteria</taxon>
        <taxon>Bacillati</taxon>
        <taxon>Actinomycetota</taxon>
        <taxon>Coriobacteriia</taxon>
        <taxon>Eggerthellales</taxon>
        <taxon>Eggerthellaceae</taxon>
        <taxon>Adlercreutzia</taxon>
    </lineage>
</organism>
<dbReference type="EMBL" id="SSTJ01000001">
    <property type="protein sequence ID" value="THG38913.1"/>
    <property type="molecule type" value="Genomic_DNA"/>
</dbReference>
<dbReference type="InterPro" id="IPR009241">
    <property type="entry name" value="HigB-like"/>
</dbReference>
<dbReference type="RefSeq" id="WP_136432554.1">
    <property type="nucleotide sequence ID" value="NZ_CAQROT010000002.1"/>
</dbReference>
<evidence type="ECO:0000313" key="2">
    <source>
        <dbReference type="Proteomes" id="UP000308978"/>
    </source>
</evidence>
<sequence>MVDTGSRSENIPIDFYTDNRIIKWQVDASRIRKWYGTLDQSTRESVAAAIDLLSEQGPNLKRPFVGEVQSSRFPNMKELRPASPGGTELRILFAFDPLRHAILLLAGDKQGRWRKWYQRAVPQADRLYQEHLDSLNKEAR</sequence>
<accession>A0A4S4G667</accession>
<evidence type="ECO:0000313" key="1">
    <source>
        <dbReference type="EMBL" id="THG38913.1"/>
    </source>
</evidence>
<dbReference type="Pfam" id="PF05973">
    <property type="entry name" value="Gp49"/>
    <property type="match status" value="1"/>
</dbReference>
<dbReference type="AlphaFoldDB" id="A0A4S4G667"/>